<organism evidence="6 7">
    <name type="scientific">Meganyctiphanes norvegica</name>
    <name type="common">Northern krill</name>
    <name type="synonym">Thysanopoda norvegica</name>
    <dbReference type="NCBI Taxonomy" id="48144"/>
    <lineage>
        <taxon>Eukaryota</taxon>
        <taxon>Metazoa</taxon>
        <taxon>Ecdysozoa</taxon>
        <taxon>Arthropoda</taxon>
        <taxon>Crustacea</taxon>
        <taxon>Multicrustacea</taxon>
        <taxon>Malacostraca</taxon>
        <taxon>Eumalacostraca</taxon>
        <taxon>Eucarida</taxon>
        <taxon>Euphausiacea</taxon>
        <taxon>Euphausiidae</taxon>
        <taxon>Meganyctiphanes</taxon>
    </lineage>
</organism>
<feature type="transmembrane region" description="Helical" evidence="5">
    <location>
        <begin position="197"/>
        <end position="216"/>
    </location>
</feature>
<reference evidence="6 7" key="1">
    <citation type="submission" date="2024-05" db="EMBL/GenBank/DDBJ databases">
        <authorList>
            <person name="Wallberg A."/>
        </authorList>
    </citation>
    <scope>NUCLEOTIDE SEQUENCE [LARGE SCALE GENOMIC DNA]</scope>
</reference>
<feature type="transmembrane region" description="Helical" evidence="5">
    <location>
        <begin position="36"/>
        <end position="55"/>
    </location>
</feature>
<evidence type="ECO:0000256" key="2">
    <source>
        <dbReference type="ARBA" id="ARBA00022692"/>
    </source>
</evidence>
<comment type="caution">
    <text evidence="6">The sequence shown here is derived from an EMBL/GenBank/DDBJ whole genome shotgun (WGS) entry which is preliminary data.</text>
</comment>
<accession>A0AAV2QQV2</accession>
<dbReference type="GO" id="GO:0004930">
    <property type="term" value="F:G protein-coupled receptor activity"/>
    <property type="evidence" value="ECO:0007669"/>
    <property type="project" value="InterPro"/>
</dbReference>
<dbReference type="PANTHER" id="PTHR46953">
    <property type="entry name" value="G-PROTEIN COUPLED RECEPTOR MTH-LIKE 1-RELATED"/>
    <property type="match status" value="1"/>
</dbReference>
<evidence type="ECO:0000256" key="1">
    <source>
        <dbReference type="ARBA" id="ARBA00004141"/>
    </source>
</evidence>
<evidence type="ECO:0000256" key="5">
    <source>
        <dbReference type="SAM" id="Phobius"/>
    </source>
</evidence>
<protein>
    <recommendedName>
        <fullName evidence="8">G-protein coupled receptors family 2 profile 2 domain-containing protein</fullName>
    </recommendedName>
</protein>
<dbReference type="AlphaFoldDB" id="A0AAV2QQV2"/>
<dbReference type="EMBL" id="CAXKWB010010345">
    <property type="protein sequence ID" value="CAL4097643.1"/>
    <property type="molecule type" value="Genomic_DNA"/>
</dbReference>
<dbReference type="InterPro" id="IPR000832">
    <property type="entry name" value="GPCR_2_secretin-like"/>
</dbReference>
<proteinExistence type="predicted"/>
<evidence type="ECO:0000256" key="4">
    <source>
        <dbReference type="ARBA" id="ARBA00023136"/>
    </source>
</evidence>
<feature type="transmembrane region" description="Helical" evidence="5">
    <location>
        <begin position="309"/>
        <end position="329"/>
    </location>
</feature>
<evidence type="ECO:0000256" key="3">
    <source>
        <dbReference type="ARBA" id="ARBA00022989"/>
    </source>
</evidence>
<dbReference type="Pfam" id="PF00002">
    <property type="entry name" value="7tm_2"/>
    <property type="match status" value="1"/>
</dbReference>
<comment type="subcellular location">
    <subcellularLocation>
        <location evidence="1">Membrane</location>
        <topology evidence="1">Multi-pass membrane protein</topology>
    </subcellularLocation>
</comment>
<feature type="transmembrane region" description="Helical" evidence="5">
    <location>
        <begin position="281"/>
        <end position="303"/>
    </location>
</feature>
<feature type="non-terminal residue" evidence="6">
    <location>
        <position position="400"/>
    </location>
</feature>
<feature type="transmembrane region" description="Helical" evidence="5">
    <location>
        <begin position="146"/>
        <end position="166"/>
    </location>
</feature>
<sequence>MSSVHGTCISFHSEDLDRGATTAHPWRGYTHNLDDASHTVVFPMRCVFFIGLLLLRSLVGEMASPQTPQKTELECYHQQTVLFILKVQIFVRATHNSRLPPAATISIKARRLRWRALLSLRSLAMDLTRVVRASVRLFRSKPISPVYYHLIGWGLPIAASSLSWLVDIYAKDINIIRPGFGEGDDNQCWLKGRMENYFYLALPVGMMLSIDVLLMATTVKKIKNHTQNTFTLNSQNSVLESSVSNISSIIAMHQINDMGPSGDQIHRRSDHVAEFWLQVKILFLTVLIWVSWIMVSLLAWCIHRIEIRVIPGFLIASQGIGFFFIFAFHKNKQRVLRKKFPNLFMKFGKITHVLSLPNLYFRSKSDTVNNTTEIQAAEEATVHSNSASYNNNRSLSIHIC</sequence>
<keyword evidence="2 5" id="KW-0812">Transmembrane</keyword>
<name>A0AAV2QQV2_MEGNR</name>
<evidence type="ECO:0008006" key="8">
    <source>
        <dbReference type="Google" id="ProtNLM"/>
    </source>
</evidence>
<dbReference type="Proteomes" id="UP001497623">
    <property type="component" value="Unassembled WGS sequence"/>
</dbReference>
<keyword evidence="3 5" id="KW-1133">Transmembrane helix</keyword>
<dbReference type="Gene3D" id="1.20.1070.10">
    <property type="entry name" value="Rhodopsin 7-helix transmembrane proteins"/>
    <property type="match status" value="1"/>
</dbReference>
<evidence type="ECO:0000313" key="7">
    <source>
        <dbReference type="Proteomes" id="UP001497623"/>
    </source>
</evidence>
<gene>
    <name evidence="6" type="ORF">MNOR_LOCUS16040</name>
</gene>
<dbReference type="InterPro" id="IPR052808">
    <property type="entry name" value="GPCR_Mth-like"/>
</dbReference>
<keyword evidence="4 5" id="KW-0472">Membrane</keyword>
<dbReference type="GO" id="GO:0016020">
    <property type="term" value="C:membrane"/>
    <property type="evidence" value="ECO:0007669"/>
    <property type="project" value="UniProtKB-SubCell"/>
</dbReference>
<evidence type="ECO:0000313" key="6">
    <source>
        <dbReference type="EMBL" id="CAL4097643.1"/>
    </source>
</evidence>
<keyword evidence="7" id="KW-1185">Reference proteome</keyword>
<dbReference type="PANTHER" id="PTHR46953:SF1">
    <property type="entry name" value="G-PROTEIN COUPLED RECEPTOR MTH-LIKE 1-RELATED"/>
    <property type="match status" value="1"/>
</dbReference>